<dbReference type="KEGG" id="pfer:IRI77_21480"/>
<dbReference type="SUPFAM" id="SSF55315">
    <property type="entry name" value="L30e-like"/>
    <property type="match status" value="1"/>
</dbReference>
<evidence type="ECO:0000313" key="6">
    <source>
        <dbReference type="Proteomes" id="UP000593892"/>
    </source>
</evidence>
<comment type="similarity">
    <text evidence="1">Belongs to the class IV-like SAM-binding methyltransferase superfamily. RNA methyltransferase TrmH family.</text>
</comment>
<dbReference type="NCBIfam" id="TIGR00186">
    <property type="entry name" value="rRNA_methyl_3"/>
    <property type="match status" value="1"/>
</dbReference>
<accession>A0A7S7NKU3</accession>
<sequence>MAFIAGIHPVREALRAGQSLDRVHIVKGAAGPRLQEIIELCRAAKLPVRFDTREALDRLVKGLPHQGVVAVPSTQVAHTLESVLNRPGLLVVLDGVEDPHNLGAIVRTAHAAGATAVVIPERRAVGLTETVAKAAAGALALLPVVKVNNINRALETLKQHGFWIYGVDERGKQNYSDTEFTNPAAIVLGGEGRGLHEQTRHHCDFLIRIPMAGQIASLNVSVAAGVVLFDWRRRNPPTP</sequence>
<dbReference type="GO" id="GO:0006396">
    <property type="term" value="P:RNA processing"/>
    <property type="evidence" value="ECO:0007669"/>
    <property type="project" value="InterPro"/>
</dbReference>
<dbReference type="Pfam" id="PF08032">
    <property type="entry name" value="SpoU_sub_bind"/>
    <property type="match status" value="1"/>
</dbReference>
<dbReference type="PANTHER" id="PTHR46429">
    <property type="entry name" value="23S RRNA (GUANOSINE-2'-O-)-METHYLTRANSFERASE RLMB"/>
    <property type="match status" value="1"/>
</dbReference>
<organism evidence="5 6">
    <name type="scientific">Paludibaculum fermentans</name>
    <dbReference type="NCBI Taxonomy" id="1473598"/>
    <lineage>
        <taxon>Bacteria</taxon>
        <taxon>Pseudomonadati</taxon>
        <taxon>Acidobacteriota</taxon>
        <taxon>Terriglobia</taxon>
        <taxon>Bryobacterales</taxon>
        <taxon>Bryobacteraceae</taxon>
        <taxon>Paludibaculum</taxon>
    </lineage>
</organism>
<dbReference type="Pfam" id="PF00588">
    <property type="entry name" value="SpoU_methylase"/>
    <property type="match status" value="1"/>
</dbReference>
<dbReference type="GO" id="GO:0008173">
    <property type="term" value="F:RNA methyltransferase activity"/>
    <property type="evidence" value="ECO:0007669"/>
    <property type="project" value="InterPro"/>
</dbReference>
<feature type="domain" description="RNA 2-O ribose methyltransferase substrate binding" evidence="4">
    <location>
        <begin position="3"/>
        <end position="78"/>
    </location>
</feature>
<dbReference type="GO" id="GO:0032259">
    <property type="term" value="P:methylation"/>
    <property type="evidence" value="ECO:0007669"/>
    <property type="project" value="UniProtKB-KW"/>
</dbReference>
<dbReference type="CDD" id="cd18103">
    <property type="entry name" value="SpoU-like_RlmB"/>
    <property type="match status" value="1"/>
</dbReference>
<dbReference type="PANTHER" id="PTHR46429:SF1">
    <property type="entry name" value="23S RRNA (GUANOSINE-2'-O-)-METHYLTRANSFERASE RLMB"/>
    <property type="match status" value="1"/>
</dbReference>
<keyword evidence="2 5" id="KW-0489">Methyltransferase</keyword>
<dbReference type="SMART" id="SM00967">
    <property type="entry name" value="SpoU_sub_bind"/>
    <property type="match status" value="1"/>
</dbReference>
<dbReference type="Gene3D" id="3.40.1280.10">
    <property type="match status" value="1"/>
</dbReference>
<protein>
    <submittedName>
        <fullName evidence="5">23S rRNA (Guanosine(2251)-2'-O)-methyltransferase RlmB</fullName>
    </submittedName>
</protein>
<dbReference type="InterPro" id="IPR013123">
    <property type="entry name" value="SpoU_subst-bd"/>
</dbReference>
<dbReference type="InterPro" id="IPR029064">
    <property type="entry name" value="Ribosomal_eL30-like_sf"/>
</dbReference>
<keyword evidence="6" id="KW-1185">Reference proteome</keyword>
<dbReference type="InterPro" id="IPR004441">
    <property type="entry name" value="rRNA_MeTrfase_TrmH"/>
</dbReference>
<dbReference type="EMBL" id="CP063849">
    <property type="protein sequence ID" value="QOY85395.1"/>
    <property type="molecule type" value="Genomic_DNA"/>
</dbReference>
<dbReference type="InterPro" id="IPR001537">
    <property type="entry name" value="SpoU_MeTrfase"/>
</dbReference>
<dbReference type="GO" id="GO:0005829">
    <property type="term" value="C:cytosol"/>
    <property type="evidence" value="ECO:0007669"/>
    <property type="project" value="TreeGrafter"/>
</dbReference>
<dbReference type="Gene3D" id="3.30.1330.30">
    <property type="match status" value="1"/>
</dbReference>
<reference evidence="5 6" key="1">
    <citation type="submission" date="2020-10" db="EMBL/GenBank/DDBJ databases">
        <title>Complete genome sequence of Paludibaculum fermentans P105T, a facultatively anaerobic acidobacterium capable of dissimilatory Fe(III) reduction.</title>
        <authorList>
            <person name="Dedysh S.N."/>
            <person name="Beletsky A.V."/>
            <person name="Kulichevskaya I.S."/>
            <person name="Mardanov A.V."/>
            <person name="Ravin N.V."/>
        </authorList>
    </citation>
    <scope>NUCLEOTIDE SEQUENCE [LARGE SCALE GENOMIC DNA]</scope>
    <source>
        <strain evidence="5 6">P105</strain>
    </source>
</reference>
<dbReference type="SUPFAM" id="SSF75217">
    <property type="entry name" value="alpha/beta knot"/>
    <property type="match status" value="1"/>
</dbReference>
<proteinExistence type="inferred from homology"/>
<dbReference type="InterPro" id="IPR029028">
    <property type="entry name" value="Alpha/beta_knot_MTases"/>
</dbReference>
<dbReference type="AlphaFoldDB" id="A0A7S7NKU3"/>
<dbReference type="InterPro" id="IPR029026">
    <property type="entry name" value="tRNA_m1G_MTases_N"/>
</dbReference>
<dbReference type="FunFam" id="3.40.1280.10:FF:000008">
    <property type="entry name" value="Group 3 RNA methyltransferase TrmH"/>
    <property type="match status" value="1"/>
</dbReference>
<gene>
    <name evidence="5" type="primary">rlmB</name>
    <name evidence="5" type="ORF">IRI77_21480</name>
</gene>
<evidence type="ECO:0000313" key="5">
    <source>
        <dbReference type="EMBL" id="QOY85395.1"/>
    </source>
</evidence>
<evidence type="ECO:0000256" key="1">
    <source>
        <dbReference type="ARBA" id="ARBA00007228"/>
    </source>
</evidence>
<dbReference type="GO" id="GO:0003723">
    <property type="term" value="F:RNA binding"/>
    <property type="evidence" value="ECO:0007669"/>
    <property type="project" value="InterPro"/>
</dbReference>
<name>A0A7S7NKU3_PALFE</name>
<dbReference type="RefSeq" id="WP_194447065.1">
    <property type="nucleotide sequence ID" value="NZ_CP063849.1"/>
</dbReference>
<evidence type="ECO:0000256" key="3">
    <source>
        <dbReference type="ARBA" id="ARBA00022679"/>
    </source>
</evidence>
<evidence type="ECO:0000256" key="2">
    <source>
        <dbReference type="ARBA" id="ARBA00022603"/>
    </source>
</evidence>
<keyword evidence="3 5" id="KW-0808">Transferase</keyword>
<dbReference type="Proteomes" id="UP000593892">
    <property type="component" value="Chromosome"/>
</dbReference>
<evidence type="ECO:0000259" key="4">
    <source>
        <dbReference type="SMART" id="SM00967"/>
    </source>
</evidence>